<dbReference type="RefSeq" id="WP_184878851.1">
    <property type="nucleotide sequence ID" value="NZ_BAAAHD010000001.1"/>
</dbReference>
<dbReference type="Proteomes" id="UP001501427">
    <property type="component" value="Unassembled WGS sequence"/>
</dbReference>
<evidence type="ECO:0000313" key="1">
    <source>
        <dbReference type="EMBL" id="GAA0544535.1"/>
    </source>
</evidence>
<keyword evidence="4" id="KW-1185">Reference proteome</keyword>
<name>A0A7W7I7F4_9ACTN</name>
<reference evidence="2 3" key="3">
    <citation type="submission" date="2020-08" db="EMBL/GenBank/DDBJ databases">
        <title>Sequencing the genomes of 1000 actinobacteria strains.</title>
        <authorList>
            <person name="Klenk H.-P."/>
        </authorList>
    </citation>
    <scope>NUCLEOTIDE SEQUENCE [LARGE SCALE GENOMIC DNA]</scope>
    <source>
        <strain evidence="2 3">DSM 44772</strain>
    </source>
</reference>
<reference evidence="4" key="2">
    <citation type="journal article" date="2019" name="Int. J. Syst. Evol. Microbiol.">
        <title>The Global Catalogue of Microorganisms (GCM) 10K type strain sequencing project: providing services to taxonomists for standard genome sequencing and annotation.</title>
        <authorList>
            <consortium name="The Broad Institute Genomics Platform"/>
            <consortium name="The Broad Institute Genome Sequencing Center for Infectious Disease"/>
            <person name="Wu L."/>
            <person name="Ma J."/>
        </authorList>
    </citation>
    <scope>NUCLEOTIDE SEQUENCE [LARGE SCALE GENOMIC DNA]</scope>
    <source>
        <strain evidence="4">JCM 10667</strain>
    </source>
</reference>
<evidence type="ECO:0000313" key="4">
    <source>
        <dbReference type="Proteomes" id="UP001501427"/>
    </source>
</evidence>
<evidence type="ECO:0000313" key="2">
    <source>
        <dbReference type="EMBL" id="MBB4771927.1"/>
    </source>
</evidence>
<sequence length="55" mass="5596">MPDTETGELAAAVAALVLVVAEAILNVASKTTDPADRVACLKAVHHAGHVHAALR</sequence>
<gene>
    <name evidence="2" type="ORF">F4557_000345</name>
    <name evidence="1" type="ORF">GCM10009546_03260</name>
</gene>
<dbReference type="Proteomes" id="UP000549343">
    <property type="component" value="Unassembled WGS sequence"/>
</dbReference>
<accession>A0A7W7I7F4</accession>
<proteinExistence type="predicted"/>
<protein>
    <submittedName>
        <fullName evidence="2">Uncharacterized protein</fullName>
    </submittedName>
</protein>
<dbReference type="EMBL" id="JACHMV010000001">
    <property type="protein sequence ID" value="MBB4771927.1"/>
    <property type="molecule type" value="Genomic_DNA"/>
</dbReference>
<dbReference type="AlphaFoldDB" id="A0A7W7I7F4"/>
<reference evidence="1" key="4">
    <citation type="submission" date="2023-12" db="EMBL/GenBank/DDBJ databases">
        <authorList>
            <person name="Sun Q."/>
            <person name="Inoue M."/>
        </authorList>
    </citation>
    <scope>NUCLEOTIDE SEQUENCE</scope>
    <source>
        <strain evidence="1">JCM 10667</strain>
    </source>
</reference>
<comment type="caution">
    <text evidence="2">The sequence shown here is derived from an EMBL/GenBank/DDBJ whole genome shotgun (WGS) entry which is preliminary data.</text>
</comment>
<dbReference type="EMBL" id="BAAAHD010000001">
    <property type="protein sequence ID" value="GAA0544535.1"/>
    <property type="molecule type" value="Genomic_DNA"/>
</dbReference>
<reference evidence="1" key="1">
    <citation type="journal article" date="2014" name="Int. J. Syst. Evol. Microbiol.">
        <title>Complete genome of a new Firmicutes species belonging to the dominant human colonic microbiota ('Ruminococcus bicirculans') reveals two chromosomes and a selective capacity to utilize plant glucans.</title>
        <authorList>
            <consortium name="NISC Comparative Sequencing Program"/>
            <person name="Wegmann U."/>
            <person name="Louis P."/>
            <person name="Goesmann A."/>
            <person name="Henrissat B."/>
            <person name="Duncan S.H."/>
            <person name="Flint H.J."/>
        </authorList>
    </citation>
    <scope>NUCLEOTIDE SEQUENCE</scope>
    <source>
        <strain evidence="1">JCM 10667</strain>
    </source>
</reference>
<evidence type="ECO:0000313" key="3">
    <source>
        <dbReference type="Proteomes" id="UP000549343"/>
    </source>
</evidence>
<organism evidence="2 3">
    <name type="scientific">Actinomadura livida</name>
    <dbReference type="NCBI Taxonomy" id="79909"/>
    <lineage>
        <taxon>Bacteria</taxon>
        <taxon>Bacillati</taxon>
        <taxon>Actinomycetota</taxon>
        <taxon>Actinomycetes</taxon>
        <taxon>Streptosporangiales</taxon>
        <taxon>Thermomonosporaceae</taxon>
        <taxon>Actinomadura</taxon>
    </lineage>
</organism>